<proteinExistence type="predicted"/>
<dbReference type="Proteomes" id="UP000017836">
    <property type="component" value="Unassembled WGS sequence"/>
</dbReference>
<accession>U5D478</accession>
<evidence type="ECO:0000256" key="1">
    <source>
        <dbReference type="ARBA" id="ARBA00022737"/>
    </source>
</evidence>
<evidence type="ECO:0000256" key="2">
    <source>
        <dbReference type="PROSITE-ProRule" id="PRU00708"/>
    </source>
</evidence>
<dbReference type="Gene3D" id="1.25.40.10">
    <property type="entry name" value="Tetratricopeptide repeat domain"/>
    <property type="match status" value="2"/>
</dbReference>
<dbReference type="eggNOG" id="KOG4197">
    <property type="taxonomic scope" value="Eukaryota"/>
</dbReference>
<dbReference type="InterPro" id="IPR011990">
    <property type="entry name" value="TPR-like_helical_dom_sf"/>
</dbReference>
<dbReference type="PANTHER" id="PTHR47942:SF16">
    <property type="entry name" value="PENTATRICOPEPTIDE REPEAT DOMAIN CONTAINING PROTEIN-RELATED"/>
    <property type="match status" value="1"/>
</dbReference>
<gene>
    <name evidence="3" type="ORF">AMTR_s00063p00082260</name>
</gene>
<name>U5D478_AMBTC</name>
<dbReference type="NCBIfam" id="TIGR00756">
    <property type="entry name" value="PPR"/>
    <property type="match status" value="2"/>
</dbReference>
<feature type="repeat" description="PPR" evidence="2">
    <location>
        <begin position="44"/>
        <end position="78"/>
    </location>
</feature>
<feature type="repeat" description="PPR" evidence="2">
    <location>
        <begin position="148"/>
        <end position="171"/>
    </location>
</feature>
<dbReference type="InterPro" id="IPR051222">
    <property type="entry name" value="PPR/CCM1_RNA-binding"/>
</dbReference>
<dbReference type="EMBL" id="KI392467">
    <property type="protein sequence ID" value="ERN16227.1"/>
    <property type="molecule type" value="Genomic_DNA"/>
</dbReference>
<feature type="repeat" description="PPR" evidence="2">
    <location>
        <begin position="9"/>
        <end position="43"/>
    </location>
</feature>
<sequence>MLETEIVPDAWSYSSMIHCYFKVGRSDDAYQIIQDMFSRNIAPTLTAYNTVINGLCKAGDIGDALRLFRKLDGLGCPQELIRYNILIDGLCKANVGFELFSEMKHKGYNIDGDAFADCTMISDISKLCMTEEAYACTDRMLGCGAPIDIVSYNSMMNSYCKEGTWSQLFGL</sequence>
<dbReference type="Pfam" id="PF13041">
    <property type="entry name" value="PPR_2"/>
    <property type="match status" value="1"/>
</dbReference>
<organism evidence="3 4">
    <name type="scientific">Amborella trichopoda</name>
    <dbReference type="NCBI Taxonomy" id="13333"/>
    <lineage>
        <taxon>Eukaryota</taxon>
        <taxon>Viridiplantae</taxon>
        <taxon>Streptophyta</taxon>
        <taxon>Embryophyta</taxon>
        <taxon>Tracheophyta</taxon>
        <taxon>Spermatophyta</taxon>
        <taxon>Magnoliopsida</taxon>
        <taxon>Amborellales</taxon>
        <taxon>Amborellaceae</taxon>
        <taxon>Amborella</taxon>
    </lineage>
</organism>
<protein>
    <recommendedName>
        <fullName evidence="5">Pentacotripeptide-repeat region of PRORP domain-containing protein</fullName>
    </recommendedName>
</protein>
<evidence type="ECO:0008006" key="5">
    <source>
        <dbReference type="Google" id="ProtNLM"/>
    </source>
</evidence>
<keyword evidence="1" id="KW-0677">Repeat</keyword>
<evidence type="ECO:0000313" key="3">
    <source>
        <dbReference type="EMBL" id="ERN16227.1"/>
    </source>
</evidence>
<dbReference type="HOGENOM" id="CLU_1564986_0_0_1"/>
<reference evidence="4" key="1">
    <citation type="journal article" date="2013" name="Science">
        <title>The Amborella genome and the evolution of flowering plants.</title>
        <authorList>
            <consortium name="Amborella Genome Project"/>
        </authorList>
    </citation>
    <scope>NUCLEOTIDE SEQUENCE [LARGE SCALE GENOMIC DNA]</scope>
</reference>
<keyword evidence="4" id="KW-1185">Reference proteome</keyword>
<dbReference type="InterPro" id="IPR002885">
    <property type="entry name" value="PPR_rpt"/>
</dbReference>
<dbReference type="PROSITE" id="PS51375">
    <property type="entry name" value="PPR"/>
    <property type="match status" value="3"/>
</dbReference>
<dbReference type="PANTHER" id="PTHR47942">
    <property type="entry name" value="TETRATRICOPEPTIDE REPEAT (TPR)-LIKE SUPERFAMILY PROTEIN-RELATED"/>
    <property type="match status" value="1"/>
</dbReference>
<dbReference type="Gramene" id="ERN16227">
    <property type="protein sequence ID" value="ERN16227"/>
    <property type="gene ID" value="AMTR_s00063p00082260"/>
</dbReference>
<evidence type="ECO:0000313" key="4">
    <source>
        <dbReference type="Proteomes" id="UP000017836"/>
    </source>
</evidence>
<dbReference type="Pfam" id="PF01535">
    <property type="entry name" value="PPR"/>
    <property type="match status" value="1"/>
</dbReference>
<dbReference type="AlphaFoldDB" id="U5D478"/>
<dbReference type="Pfam" id="PF12854">
    <property type="entry name" value="PPR_1"/>
    <property type="match status" value="1"/>
</dbReference>